<feature type="chain" id="PRO_5037221128" evidence="1">
    <location>
        <begin position="26"/>
        <end position="273"/>
    </location>
</feature>
<sequence length="273" mass="29538">MRKAGVLSAVALALLVAAAAGGSEAARVAGAIEVDLELILAVDVSGSIDEDEGRLQREGYLHALTDPGVIRAIQAGRRKRIAIAYVEWAGYRWQRMVADWTLVQDMATAQALAGKIKASERVSGPFTSLSGIIDYSVPLFGKAFKGNRQVIDISGDGPNNRGRPVALARDQAVAKGIVINGLPIVNERPNPWGRMPMQHLDLYYRNCVIGGRGAFMVVARDFPDFARAVRRKLILEIVGLTPPERPVLVAAAQPSGVPHCDAFLRPTQNYEDY</sequence>
<feature type="signal peptide" evidence="1">
    <location>
        <begin position="1"/>
        <end position="25"/>
    </location>
</feature>
<gene>
    <name evidence="2" type="ORF">HY618_02295</name>
</gene>
<dbReference type="SUPFAM" id="SSF53300">
    <property type="entry name" value="vWA-like"/>
    <property type="match status" value="1"/>
</dbReference>
<keyword evidence="1" id="KW-0732">Signal</keyword>
<name>A0A932ZT01_UNCTE</name>
<dbReference type="Proteomes" id="UP000752292">
    <property type="component" value="Unassembled WGS sequence"/>
</dbReference>
<dbReference type="AlphaFoldDB" id="A0A932ZT01"/>
<evidence type="ECO:0000256" key="1">
    <source>
        <dbReference type="SAM" id="SignalP"/>
    </source>
</evidence>
<reference evidence="2" key="1">
    <citation type="submission" date="2020-07" db="EMBL/GenBank/DDBJ databases">
        <title>Huge and variable diversity of episymbiotic CPR bacteria and DPANN archaea in groundwater ecosystems.</title>
        <authorList>
            <person name="He C.Y."/>
            <person name="Keren R."/>
            <person name="Whittaker M."/>
            <person name="Farag I.F."/>
            <person name="Doudna J."/>
            <person name="Cate J.H.D."/>
            <person name="Banfield J.F."/>
        </authorList>
    </citation>
    <scope>NUCLEOTIDE SEQUENCE</scope>
    <source>
        <strain evidence="2">NC_groundwater_1370_Ag_S-0.2um_69_93</strain>
    </source>
</reference>
<accession>A0A932ZT01</accession>
<dbReference type="InterPro" id="IPR010607">
    <property type="entry name" value="DUF1194"/>
</dbReference>
<dbReference type="InterPro" id="IPR036465">
    <property type="entry name" value="vWFA_dom_sf"/>
</dbReference>
<comment type="caution">
    <text evidence="2">The sequence shown here is derived from an EMBL/GenBank/DDBJ whole genome shotgun (WGS) entry which is preliminary data.</text>
</comment>
<dbReference type="EMBL" id="JACQRX010000102">
    <property type="protein sequence ID" value="MBI4251263.1"/>
    <property type="molecule type" value="Genomic_DNA"/>
</dbReference>
<dbReference type="Pfam" id="PF06707">
    <property type="entry name" value="DUF1194"/>
    <property type="match status" value="1"/>
</dbReference>
<evidence type="ECO:0000313" key="2">
    <source>
        <dbReference type="EMBL" id="MBI4251263.1"/>
    </source>
</evidence>
<protein>
    <submittedName>
        <fullName evidence="2">DUF1194 domain-containing protein</fullName>
    </submittedName>
</protein>
<evidence type="ECO:0000313" key="3">
    <source>
        <dbReference type="Proteomes" id="UP000752292"/>
    </source>
</evidence>
<proteinExistence type="predicted"/>
<organism evidence="2 3">
    <name type="scientific">Tectimicrobiota bacterium</name>
    <dbReference type="NCBI Taxonomy" id="2528274"/>
    <lineage>
        <taxon>Bacteria</taxon>
        <taxon>Pseudomonadati</taxon>
        <taxon>Nitrospinota/Tectimicrobiota group</taxon>
        <taxon>Candidatus Tectimicrobiota</taxon>
    </lineage>
</organism>